<gene>
    <name evidence="2" type="ORF">FWILDA_LOCUS13254</name>
</gene>
<sequence>MSNSENQTINETASIRSSRDNENNIFKVLENNVNDIEEDDDEVKLYLQQKKLD</sequence>
<dbReference type="EMBL" id="CAMKVN010004812">
    <property type="protein sequence ID" value="CAI2187782.1"/>
    <property type="molecule type" value="Genomic_DNA"/>
</dbReference>
<evidence type="ECO:0000313" key="3">
    <source>
        <dbReference type="Proteomes" id="UP001153678"/>
    </source>
</evidence>
<feature type="region of interest" description="Disordered" evidence="1">
    <location>
        <begin position="1"/>
        <end position="23"/>
    </location>
</feature>
<feature type="compositionally biased region" description="Polar residues" evidence="1">
    <location>
        <begin position="1"/>
        <end position="16"/>
    </location>
</feature>
<keyword evidence="3" id="KW-1185">Reference proteome</keyword>
<evidence type="ECO:0000256" key="1">
    <source>
        <dbReference type="SAM" id="MobiDB-lite"/>
    </source>
</evidence>
<evidence type="ECO:0000313" key="2">
    <source>
        <dbReference type="EMBL" id="CAI2187782.1"/>
    </source>
</evidence>
<name>A0A9W4T019_9GLOM</name>
<comment type="caution">
    <text evidence="2">The sequence shown here is derived from an EMBL/GenBank/DDBJ whole genome shotgun (WGS) entry which is preliminary data.</text>
</comment>
<proteinExistence type="predicted"/>
<dbReference type="AlphaFoldDB" id="A0A9W4T019"/>
<protein>
    <submittedName>
        <fullName evidence="2">2791_t:CDS:1</fullName>
    </submittedName>
</protein>
<dbReference type="Proteomes" id="UP001153678">
    <property type="component" value="Unassembled WGS sequence"/>
</dbReference>
<organism evidence="2 3">
    <name type="scientific">Funneliformis geosporum</name>
    <dbReference type="NCBI Taxonomy" id="1117311"/>
    <lineage>
        <taxon>Eukaryota</taxon>
        <taxon>Fungi</taxon>
        <taxon>Fungi incertae sedis</taxon>
        <taxon>Mucoromycota</taxon>
        <taxon>Glomeromycotina</taxon>
        <taxon>Glomeromycetes</taxon>
        <taxon>Glomerales</taxon>
        <taxon>Glomeraceae</taxon>
        <taxon>Funneliformis</taxon>
    </lineage>
</organism>
<accession>A0A9W4T019</accession>
<reference evidence="2" key="1">
    <citation type="submission" date="2022-08" db="EMBL/GenBank/DDBJ databases">
        <authorList>
            <person name="Kallberg Y."/>
            <person name="Tangrot J."/>
            <person name="Rosling A."/>
        </authorList>
    </citation>
    <scope>NUCLEOTIDE SEQUENCE</scope>
    <source>
        <strain evidence="2">Wild A</strain>
    </source>
</reference>